<dbReference type="AlphaFoldDB" id="A0A0D2G7Y4"/>
<evidence type="ECO:0000313" key="1">
    <source>
        <dbReference type="EMBL" id="KIW76798.1"/>
    </source>
</evidence>
<sequence>MADCLITSIVFQCVNVSLSIRAFDVASGSNAWNPPFYLFAGHRLIQFALAARQIRAATRPWAPPHAIEGFVEATQVRHLRCKAFGRVKLITGVLSAFITRLLLVSQSSTSWISAFNSQFGDFSCKSWQATATTPKAPP</sequence>
<dbReference type="RefSeq" id="XP_013280606.1">
    <property type="nucleotide sequence ID" value="XM_013425152.1"/>
</dbReference>
<accession>A0A0D2G7Y4</accession>
<keyword evidence="2" id="KW-1185">Reference proteome</keyword>
<dbReference type="VEuPathDB" id="FungiDB:Z517_09242"/>
<evidence type="ECO:0000313" key="2">
    <source>
        <dbReference type="Proteomes" id="UP000053029"/>
    </source>
</evidence>
<gene>
    <name evidence="1" type="ORF">Z517_09242</name>
</gene>
<name>A0A0D2G7Y4_9EURO</name>
<reference evidence="1 2" key="1">
    <citation type="submission" date="2015-01" db="EMBL/GenBank/DDBJ databases">
        <title>The Genome Sequence of Fonsecaea pedrosoi CBS 271.37.</title>
        <authorList>
            <consortium name="The Broad Institute Genomics Platform"/>
            <person name="Cuomo C."/>
            <person name="de Hoog S."/>
            <person name="Gorbushina A."/>
            <person name="Stielow B."/>
            <person name="Teixiera M."/>
            <person name="Abouelleil A."/>
            <person name="Chapman S.B."/>
            <person name="Priest M."/>
            <person name="Young S.K."/>
            <person name="Wortman J."/>
            <person name="Nusbaum C."/>
            <person name="Birren B."/>
        </authorList>
    </citation>
    <scope>NUCLEOTIDE SEQUENCE [LARGE SCALE GENOMIC DNA]</scope>
    <source>
        <strain evidence="1 2">CBS 271.37</strain>
    </source>
</reference>
<dbReference type="GeneID" id="25308732"/>
<dbReference type="HOGENOM" id="CLU_1855324_0_0_1"/>
<dbReference type="Proteomes" id="UP000053029">
    <property type="component" value="Unassembled WGS sequence"/>
</dbReference>
<dbReference type="EMBL" id="KN846974">
    <property type="protein sequence ID" value="KIW76798.1"/>
    <property type="molecule type" value="Genomic_DNA"/>
</dbReference>
<proteinExistence type="predicted"/>
<organism evidence="1 2">
    <name type="scientific">Fonsecaea pedrosoi CBS 271.37</name>
    <dbReference type="NCBI Taxonomy" id="1442368"/>
    <lineage>
        <taxon>Eukaryota</taxon>
        <taxon>Fungi</taxon>
        <taxon>Dikarya</taxon>
        <taxon>Ascomycota</taxon>
        <taxon>Pezizomycotina</taxon>
        <taxon>Eurotiomycetes</taxon>
        <taxon>Chaetothyriomycetidae</taxon>
        <taxon>Chaetothyriales</taxon>
        <taxon>Herpotrichiellaceae</taxon>
        <taxon>Fonsecaea</taxon>
    </lineage>
</organism>
<protein>
    <submittedName>
        <fullName evidence="1">Uncharacterized protein</fullName>
    </submittedName>
</protein>